<dbReference type="PROSITE" id="PS50893">
    <property type="entry name" value="ABC_TRANSPORTER_2"/>
    <property type="match status" value="1"/>
</dbReference>
<evidence type="ECO:0000313" key="9">
    <source>
        <dbReference type="Proteomes" id="UP000655420"/>
    </source>
</evidence>
<evidence type="ECO:0000256" key="4">
    <source>
        <dbReference type="ARBA" id="ARBA00022840"/>
    </source>
</evidence>
<dbReference type="Gene3D" id="3.40.50.300">
    <property type="entry name" value="P-loop containing nucleotide triphosphate hydrolases"/>
    <property type="match status" value="1"/>
</dbReference>
<dbReference type="InterPro" id="IPR003439">
    <property type="entry name" value="ABC_transporter-like_ATP-bd"/>
</dbReference>
<evidence type="ECO:0000256" key="6">
    <source>
        <dbReference type="ARBA" id="ARBA00037066"/>
    </source>
</evidence>
<dbReference type="SUPFAM" id="SSF52540">
    <property type="entry name" value="P-loop containing nucleoside triphosphate hydrolases"/>
    <property type="match status" value="1"/>
</dbReference>
<dbReference type="GO" id="GO:0016887">
    <property type="term" value="F:ATP hydrolysis activity"/>
    <property type="evidence" value="ECO:0007669"/>
    <property type="project" value="InterPro"/>
</dbReference>
<protein>
    <submittedName>
        <fullName evidence="8">ABC transporter ATP-binding protein</fullName>
    </submittedName>
</protein>
<dbReference type="InterPro" id="IPR027417">
    <property type="entry name" value="P-loop_NTPase"/>
</dbReference>
<sequence length="278" mass="28804">MDVRLAAQGLAIGYPGRRIGAGIDLELAPGGILCLLGPNGCGKTTLFRTLLGLIPAQGGEVLLGGRPLAAARRAEIARAIAYVPQAHAPPFPYRALDIVLMGRTARLPALSQPGARDREIALRALDRLGIGDLAQADYSRLSGGQRQLVLIARALAQETPLMVMDEPTASLDFGNQARVLAEIAGLAGGAGGEPLGVVLSTHDPDQAFALGAEVVLMKEGRILARGRPEAVLTGEALSTVYGVPVSVERTEGGRLVCLPALGRRPPGQAASPEVMDIA</sequence>
<evidence type="ECO:0000259" key="7">
    <source>
        <dbReference type="PROSITE" id="PS50893"/>
    </source>
</evidence>
<keyword evidence="5" id="KW-1278">Translocase</keyword>
<dbReference type="AlphaFoldDB" id="A0A8J7SE27"/>
<evidence type="ECO:0000313" key="8">
    <source>
        <dbReference type="EMBL" id="MBK0400427.1"/>
    </source>
</evidence>
<keyword evidence="4 8" id="KW-0067">ATP-binding</keyword>
<dbReference type="InterPro" id="IPR003593">
    <property type="entry name" value="AAA+_ATPase"/>
</dbReference>
<keyword evidence="9" id="KW-1185">Reference proteome</keyword>
<name>A0A8J7SE27_9RHOB</name>
<reference evidence="8" key="1">
    <citation type="submission" date="2020-12" db="EMBL/GenBank/DDBJ databases">
        <title>Bacterial taxonomy.</title>
        <authorList>
            <person name="Pan X."/>
        </authorList>
    </citation>
    <scope>NUCLEOTIDE SEQUENCE</scope>
    <source>
        <strain evidence="8">M0105</strain>
    </source>
</reference>
<feature type="domain" description="ABC transporter" evidence="7">
    <location>
        <begin position="3"/>
        <end position="244"/>
    </location>
</feature>
<dbReference type="PANTHER" id="PTHR42794:SF1">
    <property type="entry name" value="HEMIN IMPORT ATP-BINDING PROTEIN HMUV"/>
    <property type="match status" value="1"/>
</dbReference>
<comment type="caution">
    <text evidence="8">The sequence shown here is derived from an EMBL/GenBank/DDBJ whole genome shotgun (WGS) entry which is preliminary data.</text>
</comment>
<dbReference type="GO" id="GO:0005524">
    <property type="term" value="F:ATP binding"/>
    <property type="evidence" value="ECO:0007669"/>
    <property type="project" value="UniProtKB-KW"/>
</dbReference>
<dbReference type="Pfam" id="PF00005">
    <property type="entry name" value="ABC_tran"/>
    <property type="match status" value="1"/>
</dbReference>
<comment type="function">
    <text evidence="6">Part of the ABC transporter complex HmuTUV involved in hemin import. Responsible for energy coupling to the transport system.</text>
</comment>
<dbReference type="InterPro" id="IPR017871">
    <property type="entry name" value="ABC_transporter-like_CS"/>
</dbReference>
<evidence type="ECO:0000256" key="3">
    <source>
        <dbReference type="ARBA" id="ARBA00022741"/>
    </source>
</evidence>
<dbReference type="Proteomes" id="UP000655420">
    <property type="component" value="Unassembled WGS sequence"/>
</dbReference>
<dbReference type="CDD" id="cd03214">
    <property type="entry name" value="ABC_Iron-Siderophores_B12_Hemin"/>
    <property type="match status" value="1"/>
</dbReference>
<evidence type="ECO:0000256" key="2">
    <source>
        <dbReference type="ARBA" id="ARBA00022448"/>
    </source>
</evidence>
<dbReference type="SMART" id="SM00382">
    <property type="entry name" value="AAA"/>
    <property type="match status" value="1"/>
</dbReference>
<keyword evidence="2" id="KW-0813">Transport</keyword>
<dbReference type="FunFam" id="3.40.50.300:FF:000134">
    <property type="entry name" value="Iron-enterobactin ABC transporter ATP-binding protein"/>
    <property type="match status" value="1"/>
</dbReference>
<comment type="similarity">
    <text evidence="1">Belongs to the ABC transporter superfamily.</text>
</comment>
<organism evidence="8 9">
    <name type="scientific">Thermohalobaculum xanthum</name>
    <dbReference type="NCBI Taxonomy" id="2753746"/>
    <lineage>
        <taxon>Bacteria</taxon>
        <taxon>Pseudomonadati</taxon>
        <taxon>Pseudomonadota</taxon>
        <taxon>Alphaproteobacteria</taxon>
        <taxon>Rhodobacterales</taxon>
        <taxon>Paracoccaceae</taxon>
        <taxon>Thermohalobaculum</taxon>
    </lineage>
</organism>
<gene>
    <name evidence="8" type="ORF">H0I76_14595</name>
</gene>
<evidence type="ECO:0000256" key="5">
    <source>
        <dbReference type="ARBA" id="ARBA00022967"/>
    </source>
</evidence>
<dbReference type="PROSITE" id="PS00211">
    <property type="entry name" value="ABC_TRANSPORTER_1"/>
    <property type="match status" value="1"/>
</dbReference>
<accession>A0A8J7SE27</accession>
<evidence type="ECO:0000256" key="1">
    <source>
        <dbReference type="ARBA" id="ARBA00005417"/>
    </source>
</evidence>
<dbReference type="EMBL" id="JAEHHL010000008">
    <property type="protein sequence ID" value="MBK0400427.1"/>
    <property type="molecule type" value="Genomic_DNA"/>
</dbReference>
<dbReference type="PANTHER" id="PTHR42794">
    <property type="entry name" value="HEMIN IMPORT ATP-BINDING PROTEIN HMUV"/>
    <property type="match status" value="1"/>
</dbReference>
<proteinExistence type="inferred from homology"/>
<keyword evidence="3" id="KW-0547">Nucleotide-binding</keyword>